<dbReference type="Pfam" id="PF18936">
    <property type="entry name" value="DUF5684"/>
    <property type="match status" value="1"/>
</dbReference>
<feature type="transmembrane region" description="Helical" evidence="1">
    <location>
        <begin position="121"/>
        <end position="142"/>
    </location>
</feature>
<accession>A0A1U7NKV8</accession>
<keyword evidence="1" id="KW-1133">Transmembrane helix</keyword>
<name>A0A1U7NKV8_9FIRM</name>
<evidence type="ECO:0000313" key="3">
    <source>
        <dbReference type="Proteomes" id="UP000186705"/>
    </source>
</evidence>
<keyword evidence="1" id="KW-0472">Membrane</keyword>
<dbReference type="Proteomes" id="UP000186705">
    <property type="component" value="Unassembled WGS sequence"/>
</dbReference>
<evidence type="ECO:0000313" key="2">
    <source>
        <dbReference type="EMBL" id="OLU45123.1"/>
    </source>
</evidence>
<sequence length="150" mass="17277">MSIFLNIFTSLPWNNFYGVFSFIWYVLLVLGLYQTFEKAGEQGWKAIIPIYNLYICFQIAGKPSYFLVWAVLGLMGGLCSWLSGFALLFWLGAFSWILSILSMLVLAYMWYNLALSFGYDFLFALGLIFLNPIFIMILGFGASRYRGSFY</sequence>
<dbReference type="GeneID" id="78276128"/>
<comment type="caution">
    <text evidence="2">The sequence shown here is derived from an EMBL/GenBank/DDBJ whole genome shotgun (WGS) entry which is preliminary data.</text>
</comment>
<gene>
    <name evidence="2" type="ORF">BO225_09265</name>
</gene>
<dbReference type="InterPro" id="IPR043739">
    <property type="entry name" value="DUF5684"/>
</dbReference>
<dbReference type="RefSeq" id="WP_076341978.1">
    <property type="nucleotide sequence ID" value="NZ_CAOQIG010000038.1"/>
</dbReference>
<feature type="transmembrane region" description="Helical" evidence="1">
    <location>
        <begin position="66"/>
        <end position="89"/>
    </location>
</feature>
<evidence type="ECO:0000256" key="1">
    <source>
        <dbReference type="SAM" id="Phobius"/>
    </source>
</evidence>
<protein>
    <submittedName>
        <fullName evidence="2">Uncharacterized protein</fullName>
    </submittedName>
</protein>
<dbReference type="STRING" id="1862672.BO225_09265"/>
<keyword evidence="3" id="KW-1185">Reference proteome</keyword>
<feature type="transmembrane region" description="Helical" evidence="1">
    <location>
        <begin position="16"/>
        <end position="36"/>
    </location>
</feature>
<dbReference type="EMBL" id="MPKA01000088">
    <property type="protein sequence ID" value="OLU45123.1"/>
    <property type="molecule type" value="Genomic_DNA"/>
</dbReference>
<proteinExistence type="predicted"/>
<dbReference type="AlphaFoldDB" id="A0A1U7NKV8"/>
<dbReference type="OrthoDB" id="2376202at2"/>
<feature type="transmembrane region" description="Helical" evidence="1">
    <location>
        <begin position="96"/>
        <end position="115"/>
    </location>
</feature>
<organism evidence="2 3">
    <name type="scientific">Dubosiella newyorkensis</name>
    <dbReference type="NCBI Taxonomy" id="1862672"/>
    <lineage>
        <taxon>Bacteria</taxon>
        <taxon>Bacillati</taxon>
        <taxon>Bacillota</taxon>
        <taxon>Erysipelotrichia</taxon>
        <taxon>Erysipelotrichales</taxon>
        <taxon>Erysipelotrichaceae</taxon>
        <taxon>Dubosiella</taxon>
    </lineage>
</organism>
<reference evidence="2 3" key="1">
    <citation type="submission" date="2016-11" db="EMBL/GenBank/DDBJ databases">
        <title>Description of two novel members of the family Erysipelotrichaceae: Ileibacterium lipovorans gen. nov., sp. nov. and Dubosiella newyorkensis, gen. nov., sp. nov.</title>
        <authorList>
            <person name="Cox L.M."/>
            <person name="Sohn J."/>
            <person name="Tyrrell K.L."/>
            <person name="Citron D.M."/>
            <person name="Lawson P.A."/>
            <person name="Patel N.B."/>
            <person name="Iizumi T."/>
            <person name="Perez-Perez G.I."/>
            <person name="Goldstein E.J."/>
            <person name="Blaser M.J."/>
        </authorList>
    </citation>
    <scope>NUCLEOTIDE SEQUENCE [LARGE SCALE GENOMIC DNA]</scope>
    <source>
        <strain evidence="2 3">NYU-BL-A4</strain>
    </source>
</reference>
<keyword evidence="1" id="KW-0812">Transmembrane</keyword>